<dbReference type="PRINTS" id="PR00406">
    <property type="entry name" value="CYTB5RDTASE"/>
</dbReference>
<evidence type="ECO:0000313" key="10">
    <source>
        <dbReference type="Proteomes" id="UP001162640"/>
    </source>
</evidence>
<evidence type="ECO:0000313" key="9">
    <source>
        <dbReference type="EMBL" id="GMH75177.1"/>
    </source>
</evidence>
<dbReference type="Gene3D" id="3.40.50.80">
    <property type="entry name" value="Nucleotide-binding domain of ferredoxin-NADP reductase (FNR) module"/>
    <property type="match status" value="1"/>
</dbReference>
<dbReference type="PROSITE" id="PS51384">
    <property type="entry name" value="FAD_FR"/>
    <property type="match status" value="1"/>
</dbReference>
<feature type="chain" id="PRO_5040804666" description="FAD-binding FR-type domain-containing protein" evidence="7">
    <location>
        <begin position="21"/>
        <end position="327"/>
    </location>
</feature>
<keyword evidence="7" id="KW-0732">Signal</keyword>
<evidence type="ECO:0000256" key="1">
    <source>
        <dbReference type="ARBA" id="ARBA00001974"/>
    </source>
</evidence>
<dbReference type="InterPro" id="IPR001709">
    <property type="entry name" value="Flavoprot_Pyr_Nucl_cyt_Rdtase"/>
</dbReference>
<dbReference type="SUPFAM" id="SSF63380">
    <property type="entry name" value="Riboflavin synthase domain-like"/>
    <property type="match status" value="1"/>
</dbReference>
<organism evidence="9 10">
    <name type="scientific">Triparma laevis f. inornata</name>
    <dbReference type="NCBI Taxonomy" id="1714386"/>
    <lineage>
        <taxon>Eukaryota</taxon>
        <taxon>Sar</taxon>
        <taxon>Stramenopiles</taxon>
        <taxon>Ochrophyta</taxon>
        <taxon>Bolidophyceae</taxon>
        <taxon>Parmales</taxon>
        <taxon>Triparmaceae</taxon>
        <taxon>Triparma</taxon>
    </lineage>
</organism>
<dbReference type="InterPro" id="IPR017927">
    <property type="entry name" value="FAD-bd_FR_type"/>
</dbReference>
<keyword evidence="3 6" id="KW-0274">FAD</keyword>
<dbReference type="PANTHER" id="PTHR19370:SF189">
    <property type="entry name" value="CYTOCHROME C MITOCHONDRIAL IMPORT FACTOR CYC2"/>
    <property type="match status" value="1"/>
</dbReference>
<comment type="cofactor">
    <cofactor evidence="1 6">
        <name>FAD</name>
        <dbReference type="ChEBI" id="CHEBI:57692"/>
    </cofactor>
</comment>
<gene>
    <name evidence="9" type="ORF">TL16_g06675</name>
</gene>
<dbReference type="PRINTS" id="PR00371">
    <property type="entry name" value="FPNCR"/>
</dbReference>
<dbReference type="Proteomes" id="UP001162640">
    <property type="component" value="Unassembled WGS sequence"/>
</dbReference>
<sequence length="327" mass="35613">MPRSLLTLLNITVTLVAMLAMHTATRSSFLKSSAFLRPSLLSSIFTNANTFSSAPSFKKHAHAKHPTPYLLPLLSSRSTGTDNSKILTFDSSQCGPLTDLSVPQGVKLILNDKVKSYSPVNLPSYESHTIELLVKPYPSVPSGGFGKFLCDLNIGETAPLIVKPDRQIHGSTNVTNRWKSLCLLGGGTGIAPLLQIARANLANPQDPSSNKSQITMVSVNRGDDILMKEEIDALTQEHPDRFKVLYLDTSIGSRGTSQFIRSALNVTPNSPIPHDDELMILICGSDGFVDYWAGGIVRDESNKKVQGNLKGVLAEIEELVPEHVYKF</sequence>
<feature type="signal peptide" evidence="7">
    <location>
        <begin position="1"/>
        <end position="20"/>
    </location>
</feature>
<dbReference type="InterPro" id="IPR039261">
    <property type="entry name" value="FNR_nucleotide-bd"/>
</dbReference>
<evidence type="ECO:0000256" key="6">
    <source>
        <dbReference type="PIRSR" id="PIRSR601834-1"/>
    </source>
</evidence>
<dbReference type="Pfam" id="PF00175">
    <property type="entry name" value="NAD_binding_1"/>
    <property type="match status" value="1"/>
</dbReference>
<keyword evidence="4" id="KW-0560">Oxidoreductase</keyword>
<evidence type="ECO:0000256" key="2">
    <source>
        <dbReference type="ARBA" id="ARBA00022630"/>
    </source>
</evidence>
<dbReference type="InterPro" id="IPR001834">
    <property type="entry name" value="CBR-like"/>
</dbReference>
<keyword evidence="5" id="KW-0520">NAD</keyword>
<feature type="binding site" evidence="6">
    <location>
        <position position="117"/>
    </location>
    <ligand>
        <name>FAD</name>
        <dbReference type="ChEBI" id="CHEBI:57692"/>
    </ligand>
</feature>
<comment type="caution">
    <text evidence="9">The sequence shown here is derived from an EMBL/GenBank/DDBJ whole genome shotgun (WGS) entry which is preliminary data.</text>
</comment>
<dbReference type="PANTHER" id="PTHR19370">
    <property type="entry name" value="NADH-CYTOCHROME B5 REDUCTASE"/>
    <property type="match status" value="1"/>
</dbReference>
<dbReference type="InterPro" id="IPR017938">
    <property type="entry name" value="Riboflavin_synthase-like_b-brl"/>
</dbReference>
<feature type="binding site" evidence="6">
    <location>
        <position position="133"/>
    </location>
    <ligand>
        <name>FAD</name>
        <dbReference type="ChEBI" id="CHEBI:57692"/>
    </ligand>
</feature>
<dbReference type="SUPFAM" id="SSF52343">
    <property type="entry name" value="Ferredoxin reductase-like, C-terminal NADP-linked domain"/>
    <property type="match status" value="1"/>
</dbReference>
<evidence type="ECO:0000256" key="4">
    <source>
        <dbReference type="ARBA" id="ARBA00023002"/>
    </source>
</evidence>
<reference evidence="10" key="1">
    <citation type="journal article" date="2023" name="Commun. Biol.">
        <title>Genome analysis of Parmales, the sister group of diatoms, reveals the evolutionary specialization of diatoms from phago-mixotrophs to photoautotrophs.</title>
        <authorList>
            <person name="Ban H."/>
            <person name="Sato S."/>
            <person name="Yoshikawa S."/>
            <person name="Yamada K."/>
            <person name="Nakamura Y."/>
            <person name="Ichinomiya M."/>
            <person name="Sato N."/>
            <person name="Blanc-Mathieu R."/>
            <person name="Endo H."/>
            <person name="Kuwata A."/>
            <person name="Ogata H."/>
        </authorList>
    </citation>
    <scope>NUCLEOTIDE SEQUENCE [LARGE SCALE GENOMIC DNA]</scope>
</reference>
<dbReference type="EMBL" id="BLQM01000204">
    <property type="protein sequence ID" value="GMH75177.1"/>
    <property type="molecule type" value="Genomic_DNA"/>
</dbReference>
<dbReference type="GO" id="GO:0016491">
    <property type="term" value="F:oxidoreductase activity"/>
    <property type="evidence" value="ECO:0007669"/>
    <property type="project" value="UniProtKB-KW"/>
</dbReference>
<evidence type="ECO:0000259" key="8">
    <source>
        <dbReference type="PROSITE" id="PS51384"/>
    </source>
</evidence>
<keyword evidence="2 6" id="KW-0285">Flavoprotein</keyword>
<feature type="binding site" evidence="6">
    <location>
        <position position="135"/>
    </location>
    <ligand>
        <name>FAD</name>
        <dbReference type="ChEBI" id="CHEBI:57692"/>
    </ligand>
</feature>
<protein>
    <recommendedName>
        <fullName evidence="8">FAD-binding FR-type domain-containing protein</fullName>
    </recommendedName>
</protein>
<evidence type="ECO:0000256" key="5">
    <source>
        <dbReference type="ARBA" id="ARBA00023027"/>
    </source>
</evidence>
<evidence type="ECO:0000256" key="7">
    <source>
        <dbReference type="SAM" id="SignalP"/>
    </source>
</evidence>
<evidence type="ECO:0000256" key="3">
    <source>
        <dbReference type="ARBA" id="ARBA00022827"/>
    </source>
</evidence>
<dbReference type="InterPro" id="IPR001433">
    <property type="entry name" value="OxRdtase_FAD/NAD-bd"/>
</dbReference>
<dbReference type="GO" id="GO:0005739">
    <property type="term" value="C:mitochondrion"/>
    <property type="evidence" value="ECO:0007669"/>
    <property type="project" value="TreeGrafter"/>
</dbReference>
<name>A0A9W7AMX2_9STRA</name>
<feature type="domain" description="FAD-binding FR-type" evidence="8">
    <location>
        <begin position="66"/>
        <end position="175"/>
    </location>
</feature>
<dbReference type="AlphaFoldDB" id="A0A9W7AMX2"/>
<accession>A0A9W7AMX2</accession>
<dbReference type="CDD" id="cd06183">
    <property type="entry name" value="cyt_b5_reduct_like"/>
    <property type="match status" value="1"/>
</dbReference>
<proteinExistence type="predicted"/>